<keyword evidence="2" id="KW-1185">Reference proteome</keyword>
<organism evidence="1 2">
    <name type="scientific">Naganishia onofrii</name>
    <dbReference type="NCBI Taxonomy" id="1851511"/>
    <lineage>
        <taxon>Eukaryota</taxon>
        <taxon>Fungi</taxon>
        <taxon>Dikarya</taxon>
        <taxon>Basidiomycota</taxon>
        <taxon>Agaricomycotina</taxon>
        <taxon>Tremellomycetes</taxon>
        <taxon>Filobasidiales</taxon>
        <taxon>Filobasidiaceae</taxon>
        <taxon>Naganishia</taxon>
    </lineage>
</organism>
<comment type="caution">
    <text evidence="1">The sequence shown here is derived from an EMBL/GenBank/DDBJ whole genome shotgun (WGS) entry which is preliminary data.</text>
</comment>
<reference evidence="1" key="1">
    <citation type="submission" date="2023-04" db="EMBL/GenBank/DDBJ databases">
        <title>Draft Genome sequencing of Naganishia species isolated from polar environments using Oxford Nanopore Technology.</title>
        <authorList>
            <person name="Leo P."/>
            <person name="Venkateswaran K."/>
        </authorList>
    </citation>
    <scope>NUCLEOTIDE SEQUENCE</scope>
    <source>
        <strain evidence="1">DBVPG 5303</strain>
    </source>
</reference>
<sequence length="683" mass="72048">MSLSIPSEAQLAYNTVLKGDPKVEWAIFSLASAGNELKLQATGSGLDDLEEEFMDGRIQYAFARVEDPNSNLEKFVQINWCGEGVPERQKGHFNTYASQISSFLKNSHIVIQARNEADITPQHIHKRMNESSGSKYTSAPSPASAQVNTPAPKPYTAPSSSFTRPTGSANTPSFQRSAAPPAISRPSAAAAAPPVSAATPAAEPVKPAEPPAKPASTAGVPAEDRIAPVGTSYQPVTLPKPKKLGNRWGPGAVPVGGGNDEDDHEKSGAGGVPKPSAFASARSAFGGGGGGGAQRSFGGAASTFGATAAGADGGKKLTWSERQAEAKRQREEEERAAQEGLSLFNFPRTIFPGETQVLTLPFTAAMTRAASAAPARAYGGTSSGAVNSDHTSAVSPEEEEAAAAPPPAPPAAPLPPRVPAVADDEDEDDAEKKRDNEDDWDDAPPAPPPPAPFRPIAAPAPPAEEEHEEEEEAPPPPPPPPPMPEQEEDPQIAQLHKMQANLRLDESGIPAAPPAPPVPTATRPVTATRAEDQGPKAKAEYDYQNEVSFAENDILTQIEQTDEAWWTGTNPQGQRGLFPANYVTLLEGDTAIGAVEPEQEEEEAPPPAPPAPPMPPRDEPAVASKGKWAVAQYDYDAAEDNEISLREGEQVIEIEETDEAWWTGTAANGQRGLFPANYVELQE</sequence>
<evidence type="ECO:0000313" key="2">
    <source>
        <dbReference type="Proteomes" id="UP001234202"/>
    </source>
</evidence>
<dbReference type="EMBL" id="JASBWV010000028">
    <property type="protein sequence ID" value="KAJ9118521.1"/>
    <property type="molecule type" value="Genomic_DNA"/>
</dbReference>
<accession>A0ACC2X4E2</accession>
<name>A0ACC2X4E2_9TREE</name>
<evidence type="ECO:0000313" key="1">
    <source>
        <dbReference type="EMBL" id="KAJ9118521.1"/>
    </source>
</evidence>
<dbReference type="Proteomes" id="UP001234202">
    <property type="component" value="Unassembled WGS sequence"/>
</dbReference>
<gene>
    <name evidence="1" type="ORF">QFC24_006175</name>
</gene>
<protein>
    <submittedName>
        <fullName evidence="1">Uncharacterized protein</fullName>
    </submittedName>
</protein>
<proteinExistence type="predicted"/>